<dbReference type="PANTHER" id="PTHR11647">
    <property type="entry name" value="HYDRANTOINASE/DIHYDROPYRIMIDINASE FAMILY MEMBER"/>
    <property type="match status" value="1"/>
</dbReference>
<protein>
    <submittedName>
        <fullName evidence="2">Formyltransferase/hydrolase complex Fhc subunit A</fullName>
        <ecNumber evidence="2">3.5.1.-</ecNumber>
    </submittedName>
</protein>
<dbReference type="InterPro" id="IPR011059">
    <property type="entry name" value="Metal-dep_hydrolase_composite"/>
</dbReference>
<dbReference type="GO" id="GO:0016810">
    <property type="term" value="F:hydrolase activity, acting on carbon-nitrogen (but not peptide) bonds"/>
    <property type="evidence" value="ECO:0007669"/>
    <property type="project" value="InterPro"/>
</dbReference>
<dbReference type="SUPFAM" id="SSF51556">
    <property type="entry name" value="Metallo-dependent hydrolases"/>
    <property type="match status" value="1"/>
</dbReference>
<dbReference type="GO" id="GO:0016740">
    <property type="term" value="F:transferase activity"/>
    <property type="evidence" value="ECO:0007669"/>
    <property type="project" value="UniProtKB-KW"/>
</dbReference>
<dbReference type="NCBIfam" id="TIGR03121">
    <property type="entry name" value="one_C_dehyd_A"/>
    <property type="match status" value="1"/>
</dbReference>
<name>A0A518G0R3_9BACT</name>
<dbReference type="Gene3D" id="3.20.20.140">
    <property type="entry name" value="Metal-dependent hydrolases"/>
    <property type="match status" value="1"/>
</dbReference>
<dbReference type="SUPFAM" id="SSF51338">
    <property type="entry name" value="Composite domain of metallo-dependent hydrolases"/>
    <property type="match status" value="1"/>
</dbReference>
<sequence>MLTELRNGRIVDPLHPLHGQTASLYIRDGRFVDAPGSTSRKRPGVADQVVPNHVIELDNALVLAGGIDIHTHIGGGKVNLARMLMAEQSLAERSVWPTPHTGMLYNQMGYTSCFEPAMVLSTARHTHLELADTPYLDSGAYVVLGNEDWLLESLGRGLENSVLDAWIAWAVNASQALAVKVVNPGGISAFKFNQRTLDVDEPHVAYGVTPRQVIARLTAAVDRLQLPHPLHLHASNLGMPGNVQAALAILDAAEGRRLHLTHAQFNSYSSDGPMGMGSGAQQLADYVNAHDNISLDVGQVVFGQTVTISADAQAQYRNRRYAQPKQWLVSDTECQAGCGVVPIKYQDRQYVHSLQWTIGLELMLLVEDPWRVFLTTDHPNGGPFTSYPHLIRLLMDRTFRQSVLETIHPLAAERSLLNDIEREYTLDEIALVTRAAPARILGLADRGTLTTGALADVAVYRRKADWEQTFTTADHVLKRGVSLVEQGQCTGATVLCETLTARPEFELGALRSLRSQVEQTLRHPLQALEIGDAELGDLIRRPQGYAGPCPTSTLWGGGHAD</sequence>
<feature type="domain" description="Amidohydrolase 3" evidence="1">
    <location>
        <begin position="54"/>
        <end position="464"/>
    </location>
</feature>
<dbReference type="EC" id="3.5.1.-" evidence="2"/>
<keyword evidence="3" id="KW-1185">Reference proteome</keyword>
<evidence type="ECO:0000259" key="1">
    <source>
        <dbReference type="Pfam" id="PF07969"/>
    </source>
</evidence>
<dbReference type="InterPro" id="IPR032466">
    <property type="entry name" value="Metal_Hydrolase"/>
</dbReference>
<dbReference type="PANTHER" id="PTHR11647:SF1">
    <property type="entry name" value="COLLAPSIN RESPONSE MEDIATOR PROTEIN"/>
    <property type="match status" value="1"/>
</dbReference>
<gene>
    <name evidence="2" type="primary">fhcA</name>
    <name evidence="2" type="ORF">Q31a_04490</name>
</gene>
<keyword evidence="2" id="KW-0378">Hydrolase</keyword>
<dbReference type="KEGG" id="ahel:Q31a_04490"/>
<dbReference type="EMBL" id="CP036298">
    <property type="protein sequence ID" value="QDV22166.1"/>
    <property type="molecule type" value="Genomic_DNA"/>
</dbReference>
<dbReference type="InterPro" id="IPR050378">
    <property type="entry name" value="Metallo-dep_Hydrolases_sf"/>
</dbReference>
<dbReference type="Pfam" id="PF07969">
    <property type="entry name" value="Amidohydro_3"/>
    <property type="match status" value="1"/>
</dbReference>
<dbReference type="Gene3D" id="2.30.40.10">
    <property type="entry name" value="Urease, subunit C, domain 1"/>
    <property type="match status" value="2"/>
</dbReference>
<dbReference type="InterPro" id="IPR012027">
    <property type="entry name" value="Formylmethanofuran_DH_asu"/>
</dbReference>
<accession>A0A518G0R3</accession>
<keyword evidence="2" id="KW-0808">Transferase</keyword>
<proteinExistence type="predicted"/>
<evidence type="ECO:0000313" key="3">
    <source>
        <dbReference type="Proteomes" id="UP000318017"/>
    </source>
</evidence>
<evidence type="ECO:0000313" key="2">
    <source>
        <dbReference type="EMBL" id="QDV22166.1"/>
    </source>
</evidence>
<dbReference type="Proteomes" id="UP000318017">
    <property type="component" value="Chromosome"/>
</dbReference>
<dbReference type="InterPro" id="IPR013108">
    <property type="entry name" value="Amidohydro_3"/>
</dbReference>
<reference evidence="2 3" key="1">
    <citation type="submission" date="2019-02" db="EMBL/GenBank/DDBJ databases">
        <title>Deep-cultivation of Planctomycetes and their phenomic and genomic characterization uncovers novel biology.</title>
        <authorList>
            <person name="Wiegand S."/>
            <person name="Jogler M."/>
            <person name="Boedeker C."/>
            <person name="Pinto D."/>
            <person name="Vollmers J."/>
            <person name="Rivas-Marin E."/>
            <person name="Kohn T."/>
            <person name="Peeters S.H."/>
            <person name="Heuer A."/>
            <person name="Rast P."/>
            <person name="Oberbeckmann S."/>
            <person name="Bunk B."/>
            <person name="Jeske O."/>
            <person name="Meyerdierks A."/>
            <person name="Storesund J.E."/>
            <person name="Kallscheuer N."/>
            <person name="Luecker S."/>
            <person name="Lage O.M."/>
            <person name="Pohl T."/>
            <person name="Merkel B.J."/>
            <person name="Hornburger P."/>
            <person name="Mueller R.-W."/>
            <person name="Bruemmer F."/>
            <person name="Labrenz M."/>
            <person name="Spormann A.M."/>
            <person name="Op den Camp H."/>
            <person name="Overmann J."/>
            <person name="Amann R."/>
            <person name="Jetten M.S.M."/>
            <person name="Mascher T."/>
            <person name="Medema M.H."/>
            <person name="Devos D.P."/>
            <person name="Kaster A.-K."/>
            <person name="Ovreas L."/>
            <person name="Rohde M."/>
            <person name="Galperin M.Y."/>
            <person name="Jogler C."/>
        </authorList>
    </citation>
    <scope>NUCLEOTIDE SEQUENCE [LARGE SCALE GENOMIC DNA]</scope>
    <source>
        <strain evidence="2 3">Q31a</strain>
    </source>
</reference>
<organism evidence="2 3">
    <name type="scientific">Aureliella helgolandensis</name>
    <dbReference type="NCBI Taxonomy" id="2527968"/>
    <lineage>
        <taxon>Bacteria</taxon>
        <taxon>Pseudomonadati</taxon>
        <taxon>Planctomycetota</taxon>
        <taxon>Planctomycetia</taxon>
        <taxon>Pirellulales</taxon>
        <taxon>Pirellulaceae</taxon>
        <taxon>Aureliella</taxon>
    </lineage>
</organism>
<dbReference type="RefSeq" id="WP_197356055.1">
    <property type="nucleotide sequence ID" value="NZ_CP036298.1"/>
</dbReference>
<dbReference type="AlphaFoldDB" id="A0A518G0R3"/>